<gene>
    <name evidence="2" type="ORF">LG35_08645</name>
</gene>
<dbReference type="PIRSF" id="PIRSF038925">
    <property type="entry name" value="AMP-prot_trans"/>
    <property type="match status" value="1"/>
</dbReference>
<dbReference type="InterPro" id="IPR025758">
    <property type="entry name" value="Fic/DOC_N"/>
</dbReference>
<keyword evidence="3" id="KW-1185">Reference proteome</keyword>
<proteinExistence type="predicted"/>
<dbReference type="Pfam" id="PF02661">
    <property type="entry name" value="Fic"/>
    <property type="match status" value="1"/>
</dbReference>
<dbReference type="PANTHER" id="PTHR13504">
    <property type="entry name" value="FIDO DOMAIN-CONTAINING PROTEIN DDB_G0283145"/>
    <property type="match status" value="1"/>
</dbReference>
<reference evidence="2 3" key="1">
    <citation type="submission" date="2014-09" db="EMBL/GenBank/DDBJ databases">
        <title>Alistipes sp. 627, sp. nov., a novel member of the family Rikenellaceae isolated from human faeces.</title>
        <authorList>
            <person name="Shkoporov A.N."/>
            <person name="Chaplin A.V."/>
            <person name="Motuzova O.V."/>
            <person name="Kafarskaia L.I."/>
            <person name="Khokhlova E.V."/>
            <person name="Efimov B.A."/>
        </authorList>
    </citation>
    <scope>NUCLEOTIDE SEQUENCE [LARGE SCALE GENOMIC DNA]</scope>
    <source>
        <strain evidence="2 3">627</strain>
    </source>
</reference>
<sequence length="374" mass="42993">MYKIPMLPLPIELETVKVLRQLNSANKRLAELKGVALTIPNESILINTLSLQEAKESSAVENIITTHDDMYKADAELRSFAASASTKEVISYASALKQGFSLIRHNKVLTLNNIKCIQEVLEKNKAGFRKVPGTSLQNSQKQVVYTPPQQYDDIQEYMGNLEKYINDDTLEDIDPLIKMAIIHHQFESIHPFYDGNGRTGRIINSLYLVLKGLLDLPILYLSRYIIKNKGAYYRLIQSVRDYGNWEDWILFMLKGIEETASETIVLVKAIKVLMQDYKMQMRALLGRQYSHELLNNLFSHPYTKIEFVMQELQVSRVTASKYLNSLAEHKLLDKVKVGHSNFYLNPQLTQLLINHSEYDNTDSFERIDSISRVI</sequence>
<dbReference type="SUPFAM" id="SSF140931">
    <property type="entry name" value="Fic-like"/>
    <property type="match status" value="1"/>
</dbReference>
<dbReference type="RefSeq" id="WP_035473993.1">
    <property type="nucleotide sequence ID" value="NZ_JRGF01000011.1"/>
</dbReference>
<organism evidence="2 3">
    <name type="scientific">Alistipes inops</name>
    <dbReference type="NCBI Taxonomy" id="1501391"/>
    <lineage>
        <taxon>Bacteria</taxon>
        <taxon>Pseudomonadati</taxon>
        <taxon>Bacteroidota</taxon>
        <taxon>Bacteroidia</taxon>
        <taxon>Bacteroidales</taxon>
        <taxon>Rikenellaceae</taxon>
        <taxon>Alistipes</taxon>
    </lineage>
</organism>
<dbReference type="EMBL" id="JRGF01000011">
    <property type="protein sequence ID" value="KHE41395.1"/>
    <property type="molecule type" value="Genomic_DNA"/>
</dbReference>
<dbReference type="InterPro" id="IPR003812">
    <property type="entry name" value="Fido"/>
</dbReference>
<name>A0ABR4YI08_9BACT</name>
<feature type="domain" description="Fido" evidence="1">
    <location>
        <begin position="109"/>
        <end position="254"/>
    </location>
</feature>
<dbReference type="InterPro" id="IPR040198">
    <property type="entry name" value="Fido_containing"/>
</dbReference>
<dbReference type="PROSITE" id="PS51459">
    <property type="entry name" value="FIDO"/>
    <property type="match status" value="1"/>
</dbReference>
<dbReference type="InterPro" id="IPR048770">
    <property type="entry name" value="SoFic-like_C"/>
</dbReference>
<dbReference type="InterPro" id="IPR036597">
    <property type="entry name" value="Fido-like_dom_sf"/>
</dbReference>
<evidence type="ECO:0000259" key="1">
    <source>
        <dbReference type="PROSITE" id="PS51459"/>
    </source>
</evidence>
<evidence type="ECO:0000313" key="2">
    <source>
        <dbReference type="EMBL" id="KHE41395.1"/>
    </source>
</evidence>
<protein>
    <submittedName>
        <fullName evidence="2">Addiction module protein</fullName>
    </submittedName>
</protein>
<dbReference type="Gene3D" id="1.10.3290.10">
    <property type="entry name" value="Fido-like domain"/>
    <property type="match status" value="1"/>
</dbReference>
<dbReference type="InterPro" id="IPR026287">
    <property type="entry name" value="SoFic-like"/>
</dbReference>
<dbReference type="Pfam" id="PF13784">
    <property type="entry name" value="Fic_N"/>
    <property type="match status" value="1"/>
</dbReference>
<dbReference type="Proteomes" id="UP000030889">
    <property type="component" value="Unassembled WGS sequence"/>
</dbReference>
<dbReference type="PANTHER" id="PTHR13504:SF35">
    <property type="entry name" value="PROTEIN ADENYLYLTRANSFERASE SOFIC"/>
    <property type="match status" value="1"/>
</dbReference>
<accession>A0ABR4YI08</accession>
<evidence type="ECO:0000313" key="3">
    <source>
        <dbReference type="Proteomes" id="UP000030889"/>
    </source>
</evidence>
<dbReference type="Pfam" id="PF21248">
    <property type="entry name" value="SoFic-like_C"/>
    <property type="match status" value="1"/>
</dbReference>
<comment type="caution">
    <text evidence="2">The sequence shown here is derived from an EMBL/GenBank/DDBJ whole genome shotgun (WGS) entry which is preliminary data.</text>
</comment>